<dbReference type="Gene3D" id="2.60.40.10">
    <property type="entry name" value="Immunoglobulins"/>
    <property type="match status" value="1"/>
</dbReference>
<comment type="caution">
    <text evidence="1">The sequence shown here is derived from an EMBL/GenBank/DDBJ whole genome shotgun (WGS) entry which is preliminary data.</text>
</comment>
<dbReference type="SUPFAM" id="SSF49265">
    <property type="entry name" value="Fibronectin type III"/>
    <property type="match status" value="1"/>
</dbReference>
<organism evidence="1">
    <name type="scientific">bioreactor metagenome</name>
    <dbReference type="NCBI Taxonomy" id="1076179"/>
    <lineage>
        <taxon>unclassified sequences</taxon>
        <taxon>metagenomes</taxon>
        <taxon>ecological metagenomes</taxon>
    </lineage>
</organism>
<reference evidence="1" key="1">
    <citation type="submission" date="2019-08" db="EMBL/GenBank/DDBJ databases">
        <authorList>
            <person name="Kucharzyk K."/>
            <person name="Murdoch R.W."/>
            <person name="Higgins S."/>
            <person name="Loffler F."/>
        </authorList>
    </citation>
    <scope>NUCLEOTIDE SEQUENCE</scope>
</reference>
<name>A0A644VCM5_9ZZZZ</name>
<dbReference type="CDD" id="cd00063">
    <property type="entry name" value="FN3"/>
    <property type="match status" value="1"/>
</dbReference>
<evidence type="ECO:0000313" key="1">
    <source>
        <dbReference type="EMBL" id="MPL88957.1"/>
    </source>
</evidence>
<accession>A0A644VCM5</accession>
<dbReference type="InterPro" id="IPR003961">
    <property type="entry name" value="FN3_dom"/>
</dbReference>
<gene>
    <name evidence="1" type="ORF">SDC9_34987</name>
</gene>
<dbReference type="AlphaFoldDB" id="A0A644VCM5"/>
<dbReference type="InterPro" id="IPR036116">
    <property type="entry name" value="FN3_sf"/>
</dbReference>
<evidence type="ECO:0008006" key="2">
    <source>
        <dbReference type="Google" id="ProtNLM"/>
    </source>
</evidence>
<proteinExistence type="predicted"/>
<protein>
    <recommendedName>
        <fullName evidence="2">Fibronectin type-III domain-containing protein</fullName>
    </recommendedName>
</protein>
<dbReference type="InterPro" id="IPR013783">
    <property type="entry name" value="Ig-like_fold"/>
</dbReference>
<sequence>MNKLYIIVFCSLLTLLLTPAGVAADIPAISTLSCDGITTSACTFSGNLQKNGGYDVTDVGFVYGTSASDLAYMVSAGARGHSYGKYSAAVSGLAAGTTYYYRAYAVNEQGTAYGPVMSFTTKAAGPGPFEISAPYQNRAVNADNGVNAQWSSAPGAEGYRVTLRDITMNTVCFANREAGTSTSYTIPSEELIAGHEYSLSICAYSDAGEICQERSFSIQQMSGAAVIQTNSTVLPNQNTNQNTNQYRNSQILELIAAGEGLPLQENGTTDMPMYRYTFTVRTNADVDQVCLFLHNGANTSLIGVNSSYDTAGLFTQTREFTFTQMMLYQPGQNLSAEACVYYEGQPVRDREEAYKEVPIPAPGAGKTDVSDSTNQFMEQIMTFFRNMFSRTFGAGSAR</sequence>
<dbReference type="EMBL" id="VSSQ01000269">
    <property type="protein sequence ID" value="MPL88957.1"/>
    <property type="molecule type" value="Genomic_DNA"/>
</dbReference>